<name>A0AA36BIB4_OCTVU</name>
<proteinExistence type="predicted"/>
<sequence length="112" mass="13058">MNFYSKYEQEYILQKTKKKNTAKRKERKKSFTQQEVHLLVATLRDPTESTEARQHERGHGNWKSQAPSRTSSDISVRRGANDDSYFTVSGPVPPNVSNATCWKKWFTAKSRY</sequence>
<organism evidence="2 3">
    <name type="scientific">Octopus vulgaris</name>
    <name type="common">Common octopus</name>
    <dbReference type="NCBI Taxonomy" id="6645"/>
    <lineage>
        <taxon>Eukaryota</taxon>
        <taxon>Metazoa</taxon>
        <taxon>Spiralia</taxon>
        <taxon>Lophotrochozoa</taxon>
        <taxon>Mollusca</taxon>
        <taxon>Cephalopoda</taxon>
        <taxon>Coleoidea</taxon>
        <taxon>Octopodiformes</taxon>
        <taxon>Octopoda</taxon>
        <taxon>Incirrata</taxon>
        <taxon>Octopodidae</taxon>
        <taxon>Octopus</taxon>
    </lineage>
</organism>
<reference evidence="2" key="1">
    <citation type="submission" date="2023-08" db="EMBL/GenBank/DDBJ databases">
        <authorList>
            <person name="Alioto T."/>
            <person name="Alioto T."/>
            <person name="Gomez Garrido J."/>
        </authorList>
    </citation>
    <scope>NUCLEOTIDE SEQUENCE</scope>
</reference>
<accession>A0AA36BIB4</accession>
<evidence type="ECO:0000313" key="2">
    <source>
        <dbReference type="EMBL" id="CAI9734171.1"/>
    </source>
</evidence>
<keyword evidence="3" id="KW-1185">Reference proteome</keyword>
<protein>
    <submittedName>
        <fullName evidence="2">Uncharacterized protein</fullName>
    </submittedName>
</protein>
<feature type="compositionally biased region" description="Basic and acidic residues" evidence="1">
    <location>
        <begin position="45"/>
        <end position="59"/>
    </location>
</feature>
<dbReference type="EMBL" id="OX597828">
    <property type="protein sequence ID" value="CAI9734171.1"/>
    <property type="molecule type" value="Genomic_DNA"/>
</dbReference>
<evidence type="ECO:0000256" key="1">
    <source>
        <dbReference type="SAM" id="MobiDB-lite"/>
    </source>
</evidence>
<dbReference type="AlphaFoldDB" id="A0AA36BIB4"/>
<feature type="compositionally biased region" description="Polar residues" evidence="1">
    <location>
        <begin position="62"/>
        <end position="74"/>
    </location>
</feature>
<feature type="region of interest" description="Disordered" evidence="1">
    <location>
        <begin position="42"/>
        <end position="77"/>
    </location>
</feature>
<dbReference type="Proteomes" id="UP001162480">
    <property type="component" value="Chromosome 15"/>
</dbReference>
<evidence type="ECO:0000313" key="3">
    <source>
        <dbReference type="Proteomes" id="UP001162480"/>
    </source>
</evidence>
<gene>
    <name evidence="2" type="ORF">OCTVUL_1B012755</name>
</gene>